<accession>A0ABV9LX28</accession>
<feature type="region of interest" description="Disordered" evidence="7">
    <location>
        <begin position="31"/>
        <end position="52"/>
    </location>
</feature>
<keyword evidence="5" id="KW-0998">Cell outer membrane</keyword>
<evidence type="ECO:0000313" key="9">
    <source>
        <dbReference type="Proteomes" id="UP001595897"/>
    </source>
</evidence>
<evidence type="ECO:0000313" key="8">
    <source>
        <dbReference type="EMBL" id="MFC4701096.1"/>
    </source>
</evidence>
<name>A0ABV9LX28_9ALTE</name>
<organism evidence="8 9">
    <name type="scientific">Glaciecola siphonariae</name>
    <dbReference type="NCBI Taxonomy" id="521012"/>
    <lineage>
        <taxon>Bacteria</taxon>
        <taxon>Pseudomonadati</taxon>
        <taxon>Pseudomonadota</taxon>
        <taxon>Gammaproteobacteria</taxon>
        <taxon>Alteromonadales</taxon>
        <taxon>Alteromonadaceae</taxon>
        <taxon>Glaciecola</taxon>
    </lineage>
</organism>
<dbReference type="PROSITE" id="PS51257">
    <property type="entry name" value="PROKAR_LIPOPROTEIN"/>
    <property type="match status" value="1"/>
</dbReference>
<gene>
    <name evidence="8" type="ORF">ACFO4O_13060</name>
</gene>
<keyword evidence="6 8" id="KW-0449">Lipoprotein</keyword>
<keyword evidence="3" id="KW-0472">Membrane</keyword>
<dbReference type="InterPro" id="IPR032831">
    <property type="entry name" value="LptM_cons"/>
</dbReference>
<keyword evidence="9" id="KW-1185">Reference proteome</keyword>
<evidence type="ECO:0000256" key="1">
    <source>
        <dbReference type="ARBA" id="ARBA00004459"/>
    </source>
</evidence>
<sequence>MTTRQKLALTAMATLLLCACGQRGPLYLPEQAAPQNQATPTTESDVSNEQGV</sequence>
<evidence type="ECO:0000256" key="7">
    <source>
        <dbReference type="SAM" id="MobiDB-lite"/>
    </source>
</evidence>
<protein>
    <submittedName>
        <fullName evidence="8">Lipoprotein</fullName>
    </submittedName>
</protein>
<dbReference type="EMBL" id="JBHSGU010000005">
    <property type="protein sequence ID" value="MFC4701096.1"/>
    <property type="molecule type" value="Genomic_DNA"/>
</dbReference>
<dbReference type="Pfam" id="PF13627">
    <property type="entry name" value="LptM_cons"/>
    <property type="match status" value="1"/>
</dbReference>
<dbReference type="RefSeq" id="WP_382409226.1">
    <property type="nucleotide sequence ID" value="NZ_JBHSGU010000005.1"/>
</dbReference>
<proteinExistence type="predicted"/>
<comment type="caution">
    <text evidence="8">The sequence shown here is derived from an EMBL/GenBank/DDBJ whole genome shotgun (WGS) entry which is preliminary data.</text>
</comment>
<evidence type="ECO:0000256" key="4">
    <source>
        <dbReference type="ARBA" id="ARBA00023139"/>
    </source>
</evidence>
<evidence type="ECO:0000256" key="6">
    <source>
        <dbReference type="ARBA" id="ARBA00023288"/>
    </source>
</evidence>
<evidence type="ECO:0000256" key="5">
    <source>
        <dbReference type="ARBA" id="ARBA00023237"/>
    </source>
</evidence>
<keyword evidence="2" id="KW-0732">Signal</keyword>
<feature type="compositionally biased region" description="Polar residues" evidence="7">
    <location>
        <begin position="33"/>
        <end position="52"/>
    </location>
</feature>
<reference evidence="9" key="1">
    <citation type="journal article" date="2019" name="Int. J. Syst. Evol. Microbiol.">
        <title>The Global Catalogue of Microorganisms (GCM) 10K type strain sequencing project: providing services to taxonomists for standard genome sequencing and annotation.</title>
        <authorList>
            <consortium name="The Broad Institute Genomics Platform"/>
            <consortium name="The Broad Institute Genome Sequencing Center for Infectious Disease"/>
            <person name="Wu L."/>
            <person name="Ma J."/>
        </authorList>
    </citation>
    <scope>NUCLEOTIDE SEQUENCE [LARGE SCALE GENOMIC DNA]</scope>
    <source>
        <strain evidence="9">KACC 12507</strain>
    </source>
</reference>
<evidence type="ECO:0000256" key="3">
    <source>
        <dbReference type="ARBA" id="ARBA00023136"/>
    </source>
</evidence>
<keyword evidence="4" id="KW-0564">Palmitate</keyword>
<evidence type="ECO:0000256" key="2">
    <source>
        <dbReference type="ARBA" id="ARBA00022729"/>
    </source>
</evidence>
<comment type="subcellular location">
    <subcellularLocation>
        <location evidence="1">Cell outer membrane</location>
        <topology evidence="1">Lipid-anchor</topology>
    </subcellularLocation>
</comment>
<dbReference type="Proteomes" id="UP001595897">
    <property type="component" value="Unassembled WGS sequence"/>
</dbReference>
<dbReference type="NCBIfam" id="NF047847">
    <property type="entry name" value="SS_mature_LptM"/>
    <property type="match status" value="1"/>
</dbReference>